<evidence type="ECO:0000256" key="1">
    <source>
        <dbReference type="SAM" id="MobiDB-lite"/>
    </source>
</evidence>
<reference evidence="2 3" key="1">
    <citation type="journal article" date="2019" name="Environ. Microbiol.">
        <title>At the nexus of three kingdoms: the genome of the mycorrhizal fungus Gigaspora margarita provides insights into plant, endobacterial and fungal interactions.</title>
        <authorList>
            <person name="Venice F."/>
            <person name="Ghignone S."/>
            <person name="Salvioli di Fossalunga A."/>
            <person name="Amselem J."/>
            <person name="Novero M."/>
            <person name="Xianan X."/>
            <person name="Sedzielewska Toro K."/>
            <person name="Morin E."/>
            <person name="Lipzen A."/>
            <person name="Grigoriev I.V."/>
            <person name="Henrissat B."/>
            <person name="Martin F.M."/>
            <person name="Bonfante P."/>
        </authorList>
    </citation>
    <scope>NUCLEOTIDE SEQUENCE [LARGE SCALE GENOMIC DNA]</scope>
    <source>
        <strain evidence="2 3">BEG34</strain>
    </source>
</reference>
<dbReference type="Proteomes" id="UP000439903">
    <property type="component" value="Unassembled WGS sequence"/>
</dbReference>
<protein>
    <submittedName>
        <fullName evidence="2">Uncharacterized protein</fullName>
    </submittedName>
</protein>
<sequence length="68" mass="7516">MSKQLKRQRKPLKCNTSECQQQEPLVVIEPLTKNLLPLFETLPSTGLCQTSTSTTPNSPIQSAPHSPI</sequence>
<evidence type="ECO:0000313" key="3">
    <source>
        <dbReference type="Proteomes" id="UP000439903"/>
    </source>
</evidence>
<organism evidence="2 3">
    <name type="scientific">Gigaspora margarita</name>
    <dbReference type="NCBI Taxonomy" id="4874"/>
    <lineage>
        <taxon>Eukaryota</taxon>
        <taxon>Fungi</taxon>
        <taxon>Fungi incertae sedis</taxon>
        <taxon>Mucoromycota</taxon>
        <taxon>Glomeromycotina</taxon>
        <taxon>Glomeromycetes</taxon>
        <taxon>Diversisporales</taxon>
        <taxon>Gigasporaceae</taxon>
        <taxon>Gigaspora</taxon>
    </lineage>
</organism>
<dbReference type="AlphaFoldDB" id="A0A8H4ATM1"/>
<name>A0A8H4ATM1_GIGMA</name>
<evidence type="ECO:0000313" key="2">
    <source>
        <dbReference type="EMBL" id="KAF0531890.1"/>
    </source>
</evidence>
<proteinExistence type="predicted"/>
<dbReference type="EMBL" id="WTPW01000239">
    <property type="protein sequence ID" value="KAF0531890.1"/>
    <property type="molecule type" value="Genomic_DNA"/>
</dbReference>
<feature type="region of interest" description="Disordered" evidence="1">
    <location>
        <begin position="46"/>
        <end position="68"/>
    </location>
</feature>
<gene>
    <name evidence="2" type="ORF">F8M41_011618</name>
</gene>
<comment type="caution">
    <text evidence="2">The sequence shown here is derived from an EMBL/GenBank/DDBJ whole genome shotgun (WGS) entry which is preliminary data.</text>
</comment>
<accession>A0A8H4ATM1</accession>
<keyword evidence="3" id="KW-1185">Reference proteome</keyword>